<sequence>MKVIFVAGIHAVGKSSSCKLVSDETGIPHYTASQIIREEKQSAISGNSKLVADVDANQRLLIQGVSRLLQTGNLLLDGHFTMRRKSDGGIEAIHIDVFSELRIGGVVLFIDRPEEIAKRMHLRDGVSLPVDEFHEHQEAEILHARHVTSALGLPLAVLQAFDTQGMAKALSSWAGMPR</sequence>
<organism evidence="1">
    <name type="scientific">mine drainage metagenome</name>
    <dbReference type="NCBI Taxonomy" id="410659"/>
    <lineage>
        <taxon>unclassified sequences</taxon>
        <taxon>metagenomes</taxon>
        <taxon>ecological metagenomes</taxon>
    </lineage>
</organism>
<dbReference type="AlphaFoldDB" id="A0A1J5U6P8"/>
<dbReference type="EMBL" id="MLJW01000001">
    <property type="protein sequence ID" value="OIR19966.1"/>
    <property type="molecule type" value="Genomic_DNA"/>
</dbReference>
<gene>
    <name evidence="1" type="ORF">GALL_08520</name>
</gene>
<name>A0A1J5U6P8_9ZZZZ</name>
<dbReference type="SUPFAM" id="SSF52540">
    <property type="entry name" value="P-loop containing nucleoside triphosphate hydrolases"/>
    <property type="match status" value="1"/>
</dbReference>
<dbReference type="InterPro" id="IPR027417">
    <property type="entry name" value="P-loop_NTPase"/>
</dbReference>
<comment type="caution">
    <text evidence="1">The sequence shown here is derived from an EMBL/GenBank/DDBJ whole genome shotgun (WGS) entry which is preliminary data.</text>
</comment>
<reference evidence="1" key="1">
    <citation type="submission" date="2016-10" db="EMBL/GenBank/DDBJ databases">
        <title>Sequence of Gallionella enrichment culture.</title>
        <authorList>
            <person name="Poehlein A."/>
            <person name="Muehling M."/>
            <person name="Daniel R."/>
        </authorList>
    </citation>
    <scope>NUCLEOTIDE SEQUENCE</scope>
</reference>
<evidence type="ECO:0000313" key="1">
    <source>
        <dbReference type="EMBL" id="OIR19966.1"/>
    </source>
</evidence>
<proteinExistence type="predicted"/>
<dbReference type="Gene3D" id="3.40.50.300">
    <property type="entry name" value="P-loop containing nucleotide triphosphate hydrolases"/>
    <property type="match status" value="1"/>
</dbReference>
<evidence type="ECO:0008006" key="2">
    <source>
        <dbReference type="Google" id="ProtNLM"/>
    </source>
</evidence>
<accession>A0A1J5U6P8</accession>
<protein>
    <recommendedName>
        <fullName evidence="2">Adenylate kinase</fullName>
    </recommendedName>
</protein>
<dbReference type="Pfam" id="PF13207">
    <property type="entry name" value="AAA_17"/>
    <property type="match status" value="1"/>
</dbReference>